<dbReference type="AlphaFoldDB" id="A0A1H0WTB4"/>
<dbReference type="EMBL" id="FNIX01000023">
    <property type="protein sequence ID" value="SDP93958.1"/>
    <property type="molecule type" value="Genomic_DNA"/>
</dbReference>
<protein>
    <submittedName>
        <fullName evidence="1">Uncharacterized protein</fullName>
    </submittedName>
</protein>
<gene>
    <name evidence="1" type="ORF">SAMN05421507_1232</name>
</gene>
<accession>A0A1H0WTB4</accession>
<evidence type="ECO:0000313" key="2">
    <source>
        <dbReference type="Proteomes" id="UP000199691"/>
    </source>
</evidence>
<dbReference type="Proteomes" id="UP000199691">
    <property type="component" value="Unassembled WGS sequence"/>
</dbReference>
<sequence>MFDQQVLGWRGRVFPKTERLGDRRRQSVLAFAQIRQRDAAALDVADATHLVDEAFCNSGFADTTRADEGEHTCRGEGIGTVLKQLTATDEAAEFAR</sequence>
<name>A0A1H0WTB4_9PSEU</name>
<proteinExistence type="predicted"/>
<evidence type="ECO:0000313" key="1">
    <source>
        <dbReference type="EMBL" id="SDP93958.1"/>
    </source>
</evidence>
<organism evidence="1 2">
    <name type="scientific">Lentzea jiangxiensis</name>
    <dbReference type="NCBI Taxonomy" id="641025"/>
    <lineage>
        <taxon>Bacteria</taxon>
        <taxon>Bacillati</taxon>
        <taxon>Actinomycetota</taxon>
        <taxon>Actinomycetes</taxon>
        <taxon>Pseudonocardiales</taxon>
        <taxon>Pseudonocardiaceae</taxon>
        <taxon>Lentzea</taxon>
    </lineage>
</organism>
<reference evidence="2" key="1">
    <citation type="submission" date="2016-10" db="EMBL/GenBank/DDBJ databases">
        <authorList>
            <person name="Varghese N."/>
            <person name="Submissions S."/>
        </authorList>
    </citation>
    <scope>NUCLEOTIDE SEQUENCE [LARGE SCALE GENOMIC DNA]</scope>
    <source>
        <strain evidence="2">CGMCC 4.6609</strain>
    </source>
</reference>
<keyword evidence="2" id="KW-1185">Reference proteome</keyword>